<dbReference type="Gene3D" id="1.25.40.20">
    <property type="entry name" value="Ankyrin repeat-containing domain"/>
    <property type="match status" value="1"/>
</dbReference>
<reference evidence="1" key="1">
    <citation type="submission" date="2021-01" db="EMBL/GenBank/DDBJ databases">
        <authorList>
            <person name="Corre E."/>
            <person name="Pelletier E."/>
            <person name="Niang G."/>
            <person name="Scheremetjew M."/>
            <person name="Finn R."/>
            <person name="Kale V."/>
            <person name="Holt S."/>
            <person name="Cochrane G."/>
            <person name="Meng A."/>
            <person name="Brown T."/>
            <person name="Cohen L."/>
        </authorList>
    </citation>
    <scope>NUCLEOTIDE SEQUENCE</scope>
    <source>
        <strain evidence="1">CCMP644</strain>
    </source>
</reference>
<protein>
    <submittedName>
        <fullName evidence="1">Uncharacterized protein</fullName>
    </submittedName>
</protein>
<proteinExistence type="predicted"/>
<dbReference type="SUPFAM" id="SSF48403">
    <property type="entry name" value="Ankyrin repeat"/>
    <property type="match status" value="1"/>
</dbReference>
<gene>
    <name evidence="1" type="ORF">HAND00432_LOCUS5733</name>
</gene>
<dbReference type="AlphaFoldDB" id="A0A6U2GHR6"/>
<dbReference type="EMBL" id="HBFX01009682">
    <property type="protein sequence ID" value="CAD8951198.1"/>
    <property type="molecule type" value="Transcribed_RNA"/>
</dbReference>
<dbReference type="InterPro" id="IPR036770">
    <property type="entry name" value="Ankyrin_rpt-contain_sf"/>
</dbReference>
<organism evidence="1">
    <name type="scientific">Hemiselmis andersenii</name>
    <name type="common">Cryptophyte alga</name>
    <dbReference type="NCBI Taxonomy" id="464988"/>
    <lineage>
        <taxon>Eukaryota</taxon>
        <taxon>Cryptophyceae</taxon>
        <taxon>Cryptomonadales</taxon>
        <taxon>Hemiselmidaceae</taxon>
        <taxon>Hemiselmis</taxon>
    </lineage>
</organism>
<evidence type="ECO:0000313" key="1">
    <source>
        <dbReference type="EMBL" id="CAD8951198.1"/>
    </source>
</evidence>
<sequence length="406" mass="42284">MVGFLGVLAAVVVGNIVTTGVVVSVIGGAIAAGTSAAGKATKDATHHPNAKVFGERLMIASDELLQEGLGSAHLSSSRWLSPSGVACARGELLGPSGFRDVAWEEDAPIGVSPLWAAARGKHYGVVSKMLQDSNRGVDPNKGLRMRIGFSSPRLTAASLEVSPLALAVAQGKTALAQELIDSGADTMRGLTLQVGPMTYSESPLCFLMTSQAPGALGPRDVASALVRAGGAGHQSLDCFGMPVRKRSALEVAERQKDEVVASLIDASHEAGADAGARRSLRYRGKQYSSSLMRFLFAKEDKGQAAGGAKEGECGKECEGMEPYVDWFECYFVQGRGGSCATPKGMNDKKDSSLQAMVNTSLSDRLYGGATLQQFVAARIASEGSKTTGACDADAPDGPLKELHADF</sequence>
<name>A0A6U2GHR6_HEMAN</name>
<accession>A0A6U2GHR6</accession>